<proteinExistence type="predicted"/>
<comment type="caution">
    <text evidence="1">The sequence shown here is derived from an EMBL/GenBank/DDBJ whole genome shotgun (WGS) entry which is preliminary data.</text>
</comment>
<dbReference type="AlphaFoldDB" id="A0AAV3UUU5"/>
<dbReference type="Proteomes" id="UP000006320">
    <property type="component" value="Unassembled WGS sequence"/>
</dbReference>
<dbReference type="Gene3D" id="3.30.460.10">
    <property type="entry name" value="Beta Polymerase, domain 2"/>
    <property type="match status" value="1"/>
</dbReference>
<accession>A0AAV3UUU5</accession>
<reference evidence="1 2" key="1">
    <citation type="journal article" date="2017" name="Antonie Van Leeuwenhoek">
        <title>Rhizobium rhizosphaerae sp. nov., a novel species isolated from rice rhizosphere.</title>
        <authorList>
            <person name="Zhao J.J."/>
            <person name="Zhang J."/>
            <person name="Zhang R.J."/>
            <person name="Zhang C.W."/>
            <person name="Yin H.Q."/>
            <person name="Zhang X.X."/>
        </authorList>
    </citation>
    <scope>NUCLEOTIDE SEQUENCE [LARGE SCALE GENOMIC DNA]</scope>
    <source>
        <strain evidence="1 2">S18K6</strain>
    </source>
</reference>
<dbReference type="InterPro" id="IPR043519">
    <property type="entry name" value="NT_sf"/>
</dbReference>
<dbReference type="EMBL" id="BAEM01000009">
    <property type="protein sequence ID" value="GAC08796.1"/>
    <property type="molecule type" value="Genomic_DNA"/>
</dbReference>
<protein>
    <submittedName>
        <fullName evidence="1">DNA polymerase beta subunit</fullName>
    </submittedName>
</protein>
<evidence type="ECO:0000313" key="2">
    <source>
        <dbReference type="Proteomes" id="UP000006320"/>
    </source>
</evidence>
<sequence length="329" mass="37886">MYYRSFGWGDYLTHYGLFYTLKFSDWFTQVIVRILAIYLWQVCSKRAFPMLKMMTSALPHQLSFLERIIRITQQNEQFAGLSITGSASTNELDQYSDLDFVLAVKPDSYDMLYTQRQALAESFGELLACFTGEHVGEPRVLICLYQEGEELLHVDLKFVALPDVAQRVDNPIVLWEKEGQLSDIYRGAEGHYPMHTLQWFEDRFWVWIQYGAAKIGRGEFFETLEFISFLRQTVIAPLAKKAHGFEPNGIRRIEQQLPELTAELKGILPNLDKASLQSCLYALADIYVHYREMLSSNASEQGDECEGEGECVQVNHKAQRAALDYLSRV</sequence>
<dbReference type="SUPFAM" id="SSF81301">
    <property type="entry name" value="Nucleotidyltransferase"/>
    <property type="match status" value="1"/>
</dbReference>
<name>A0AAV3UUU5_9ALTE</name>
<evidence type="ECO:0000313" key="1">
    <source>
        <dbReference type="EMBL" id="GAC08796.1"/>
    </source>
</evidence>
<gene>
    <name evidence="1" type="ORF">GCHA_0833</name>
</gene>
<organism evidence="1 2">
    <name type="scientific">Paraglaciecola chathamensis S18K6</name>
    <dbReference type="NCBI Taxonomy" id="1127672"/>
    <lineage>
        <taxon>Bacteria</taxon>
        <taxon>Pseudomonadati</taxon>
        <taxon>Pseudomonadota</taxon>
        <taxon>Gammaproteobacteria</taxon>
        <taxon>Alteromonadales</taxon>
        <taxon>Alteromonadaceae</taxon>
        <taxon>Paraglaciecola</taxon>
    </lineage>
</organism>